<accession>A0ABT5HQF4</accession>
<evidence type="ECO:0000313" key="1">
    <source>
        <dbReference type="EMBL" id="MDC7682178.1"/>
    </source>
</evidence>
<dbReference type="EMBL" id="JAQQKX010000001">
    <property type="protein sequence ID" value="MDC7682178.1"/>
    <property type="molecule type" value="Genomic_DNA"/>
</dbReference>
<evidence type="ECO:0008006" key="3">
    <source>
        <dbReference type="Google" id="ProtNLM"/>
    </source>
</evidence>
<reference evidence="1 2" key="1">
    <citation type="submission" date="2023-01" db="EMBL/GenBank/DDBJ databases">
        <title>Novel species of the genus Asticcacaulis isolated from rivers.</title>
        <authorList>
            <person name="Lu H."/>
        </authorList>
    </citation>
    <scope>NUCLEOTIDE SEQUENCE [LARGE SCALE GENOMIC DNA]</scope>
    <source>
        <strain evidence="1 2">BYS171W</strain>
    </source>
</reference>
<dbReference type="Proteomes" id="UP001214854">
    <property type="component" value="Unassembled WGS sequence"/>
</dbReference>
<organism evidence="1 2">
    <name type="scientific">Asticcacaulis aquaticus</name>
    <dbReference type="NCBI Taxonomy" id="2984212"/>
    <lineage>
        <taxon>Bacteria</taxon>
        <taxon>Pseudomonadati</taxon>
        <taxon>Pseudomonadota</taxon>
        <taxon>Alphaproteobacteria</taxon>
        <taxon>Caulobacterales</taxon>
        <taxon>Caulobacteraceae</taxon>
        <taxon>Asticcacaulis</taxon>
    </lineage>
</organism>
<gene>
    <name evidence="1" type="ORF">PQU92_02755</name>
</gene>
<protein>
    <recommendedName>
        <fullName evidence="3">Lipocalin-like domain-containing protein</fullName>
    </recommendedName>
</protein>
<keyword evidence="2" id="KW-1185">Reference proteome</keyword>
<dbReference type="RefSeq" id="WP_272746681.1">
    <property type="nucleotide sequence ID" value="NZ_JAQQKX010000001.1"/>
</dbReference>
<sequence length="137" mass="14976">MTEAVSLTGTWYGTYSYPDDWGQPPCLFTARLVQTGVGFFGSITETVEAELALQPNIGAYVEGNLHGVRVSFVKTYDGSGGWGHSVMYDGELSHDHTEITGAWSLFESGQRFSSSFIMVRRTRGAEAEHREAVATSV</sequence>
<name>A0ABT5HQF4_9CAUL</name>
<comment type="caution">
    <text evidence="1">The sequence shown here is derived from an EMBL/GenBank/DDBJ whole genome shotgun (WGS) entry which is preliminary data.</text>
</comment>
<proteinExistence type="predicted"/>
<evidence type="ECO:0000313" key="2">
    <source>
        <dbReference type="Proteomes" id="UP001214854"/>
    </source>
</evidence>